<evidence type="ECO:0000256" key="2">
    <source>
        <dbReference type="ARBA" id="ARBA00022723"/>
    </source>
</evidence>
<keyword evidence="2" id="KW-0479">Metal-binding</keyword>
<proteinExistence type="predicted"/>
<keyword evidence="5" id="KW-1185">Reference proteome</keyword>
<dbReference type="Pfam" id="PF13359">
    <property type="entry name" value="DDE_Tnp_4"/>
    <property type="match status" value="1"/>
</dbReference>
<dbReference type="EMBL" id="JAPMOS010000381">
    <property type="protein sequence ID" value="KAJ4452815.1"/>
    <property type="molecule type" value="Genomic_DNA"/>
</dbReference>
<comment type="caution">
    <text evidence="4">The sequence shown here is derived from an EMBL/GenBank/DDBJ whole genome shotgun (WGS) entry which is preliminary data.</text>
</comment>
<organism evidence="4 5">
    <name type="scientific">Paratrimastix pyriformis</name>
    <dbReference type="NCBI Taxonomy" id="342808"/>
    <lineage>
        <taxon>Eukaryota</taxon>
        <taxon>Metamonada</taxon>
        <taxon>Preaxostyla</taxon>
        <taxon>Paratrimastigidae</taxon>
        <taxon>Paratrimastix</taxon>
    </lineage>
</organism>
<sequence>MNSLVRSRSFWGVKSETQFRAYFGIPPFCCDFIIRKYRFPLSNLLEVLFLKVYPKEEVGALIMRVTPKPTEIDFERRFQQVPPQAEPYRAALTAIDCSEFEIRRPLHGQRLFYSGNIIFTASRLEDGLCVWINGPVRGAAHDSTIVADLDTALQPGEEVVADLGYVGFRRAVLPKKRAPGGELTDADQQHNFRHRMVRANVEHYFSRVKSFRFLKSLEEQTFLHKPALWLSATWLISGITWNPLFQI</sequence>
<gene>
    <name evidence="4" type="ORF">PAPYR_12914</name>
</gene>
<accession>A0ABQ8U151</accession>
<reference evidence="4" key="1">
    <citation type="journal article" date="2022" name="bioRxiv">
        <title>Genomics of Preaxostyla Flagellates Illuminates Evolutionary Transitions and the Path Towards Mitochondrial Loss.</title>
        <authorList>
            <person name="Novak L.V.F."/>
            <person name="Treitli S.C."/>
            <person name="Pyrih J."/>
            <person name="Halakuc P."/>
            <person name="Pipaliya S.V."/>
            <person name="Vacek V."/>
            <person name="Brzon O."/>
            <person name="Soukal P."/>
            <person name="Eme L."/>
            <person name="Dacks J.B."/>
            <person name="Karnkowska A."/>
            <person name="Elias M."/>
            <person name="Hampl V."/>
        </authorList>
    </citation>
    <scope>NUCLEOTIDE SEQUENCE</scope>
    <source>
        <strain evidence="4">RCP-MX</strain>
    </source>
</reference>
<evidence type="ECO:0000313" key="5">
    <source>
        <dbReference type="Proteomes" id="UP001141327"/>
    </source>
</evidence>
<protein>
    <recommendedName>
        <fullName evidence="3">DDE Tnp4 domain-containing protein</fullName>
    </recommendedName>
</protein>
<name>A0ABQ8U151_9EUKA</name>
<feature type="domain" description="DDE Tnp4" evidence="3">
    <location>
        <begin position="95"/>
        <end position="220"/>
    </location>
</feature>
<evidence type="ECO:0000256" key="1">
    <source>
        <dbReference type="ARBA" id="ARBA00001968"/>
    </source>
</evidence>
<evidence type="ECO:0000313" key="4">
    <source>
        <dbReference type="EMBL" id="KAJ4452815.1"/>
    </source>
</evidence>
<dbReference type="InterPro" id="IPR027806">
    <property type="entry name" value="HARBI1_dom"/>
</dbReference>
<evidence type="ECO:0000259" key="3">
    <source>
        <dbReference type="Pfam" id="PF13359"/>
    </source>
</evidence>
<dbReference type="Proteomes" id="UP001141327">
    <property type="component" value="Unassembled WGS sequence"/>
</dbReference>
<comment type="cofactor">
    <cofactor evidence="1">
        <name>a divalent metal cation</name>
        <dbReference type="ChEBI" id="CHEBI:60240"/>
    </cofactor>
</comment>